<sequence length="299" mass="32140">MMRVPCVQLAFALNVVVCVTVALTVERHAVSPKQDLPSQFDSLLHRLLGEGTLVGRENAAGVLRNLSLQSNYGTNFEEEGGLEPMCQLAIDQHSNMAGERATPQKNRLSAVGALMNLSKHDGLEAKIVKSGGLDSLVGFLKVGTIEGRTLAAGTIRNLSAQPRLAERIAKSGAIRSLVRCLSRCEDSELAEHAVVALGNLSAVPRLRRLILQNGAMLPLLSYIDSDGAEVGRINALKALGHLAWEPKYQQLMIDVGAVSTIKQQLTRRASAEIKEAAERTLACLSRGIPAVIRLTWAQG</sequence>
<dbReference type="InterPro" id="IPR000225">
    <property type="entry name" value="Armadillo"/>
</dbReference>
<comment type="similarity">
    <text evidence="2">Belongs to the beta-catenin family.</text>
</comment>
<dbReference type="SMART" id="SM00185">
    <property type="entry name" value="ARM"/>
    <property type="match status" value="3"/>
</dbReference>
<accession>A0AAE0F6U3</accession>
<dbReference type="Gene3D" id="1.25.10.10">
    <property type="entry name" value="Leucine-rich Repeat Variant"/>
    <property type="match status" value="2"/>
</dbReference>
<dbReference type="PROSITE" id="PS50835">
    <property type="entry name" value="IG_LIKE"/>
    <property type="match status" value="1"/>
</dbReference>
<dbReference type="InterPro" id="IPR016024">
    <property type="entry name" value="ARM-type_fold"/>
</dbReference>
<evidence type="ECO:0000313" key="11">
    <source>
        <dbReference type="EMBL" id="KAK3253913.1"/>
    </source>
</evidence>
<dbReference type="InterPro" id="IPR045156">
    <property type="entry name" value="Vac8"/>
</dbReference>
<feature type="repeat" description="ARM" evidence="8">
    <location>
        <begin position="172"/>
        <end position="215"/>
    </location>
</feature>
<evidence type="ECO:0000256" key="9">
    <source>
        <dbReference type="SAM" id="SignalP"/>
    </source>
</evidence>
<evidence type="ECO:0000256" key="1">
    <source>
        <dbReference type="ARBA" id="ARBA00004592"/>
    </source>
</evidence>
<dbReference type="InterPro" id="IPR011989">
    <property type="entry name" value="ARM-like"/>
</dbReference>
<evidence type="ECO:0000256" key="6">
    <source>
        <dbReference type="ARBA" id="ARBA00023288"/>
    </source>
</evidence>
<dbReference type="GO" id="GO:0005774">
    <property type="term" value="C:vacuolar membrane"/>
    <property type="evidence" value="ECO:0007669"/>
    <property type="project" value="UniProtKB-SubCell"/>
</dbReference>
<feature type="chain" id="PRO_5041910204" description="Vacuolar protein 8" evidence="9">
    <location>
        <begin position="23"/>
        <end position="299"/>
    </location>
</feature>
<dbReference type="InterPro" id="IPR007110">
    <property type="entry name" value="Ig-like_dom"/>
</dbReference>
<evidence type="ECO:0000256" key="8">
    <source>
        <dbReference type="PROSITE-ProRule" id="PRU00259"/>
    </source>
</evidence>
<dbReference type="AlphaFoldDB" id="A0AAE0F6U3"/>
<keyword evidence="5" id="KW-0472">Membrane</keyword>
<feature type="domain" description="Ig-like" evidence="10">
    <location>
        <begin position="246"/>
        <end position="299"/>
    </location>
</feature>
<dbReference type="Proteomes" id="UP001190700">
    <property type="component" value="Unassembled WGS sequence"/>
</dbReference>
<dbReference type="PANTHER" id="PTHR47249">
    <property type="entry name" value="VACUOLAR PROTEIN 8"/>
    <property type="match status" value="1"/>
</dbReference>
<keyword evidence="9" id="KW-0732">Signal</keyword>
<keyword evidence="6" id="KW-0449">Lipoprotein</keyword>
<evidence type="ECO:0000256" key="4">
    <source>
        <dbReference type="ARBA" id="ARBA00022737"/>
    </source>
</evidence>
<dbReference type="GO" id="GO:0043495">
    <property type="term" value="F:protein-membrane adaptor activity"/>
    <property type="evidence" value="ECO:0007669"/>
    <property type="project" value="InterPro"/>
</dbReference>
<dbReference type="GO" id="GO:0071562">
    <property type="term" value="P:nucleus-vacuole junction assembly"/>
    <property type="evidence" value="ECO:0007669"/>
    <property type="project" value="InterPro"/>
</dbReference>
<comment type="caution">
    <text evidence="11">The sequence shown here is derived from an EMBL/GenBank/DDBJ whole genome shotgun (WGS) entry which is preliminary data.</text>
</comment>
<feature type="signal peptide" evidence="9">
    <location>
        <begin position="1"/>
        <end position="22"/>
    </location>
</feature>
<dbReference type="PROSITE" id="PS50176">
    <property type="entry name" value="ARM_REPEAT"/>
    <property type="match status" value="1"/>
</dbReference>
<evidence type="ECO:0000256" key="3">
    <source>
        <dbReference type="ARBA" id="ARBA00022554"/>
    </source>
</evidence>
<evidence type="ECO:0000256" key="5">
    <source>
        <dbReference type="ARBA" id="ARBA00023136"/>
    </source>
</evidence>
<keyword evidence="4" id="KW-0677">Repeat</keyword>
<dbReference type="PANTHER" id="PTHR47249:SF1">
    <property type="entry name" value="VACUOLAR PROTEIN 8"/>
    <property type="match status" value="1"/>
</dbReference>
<evidence type="ECO:0000313" key="12">
    <source>
        <dbReference type="Proteomes" id="UP001190700"/>
    </source>
</evidence>
<proteinExistence type="inferred from homology"/>
<reference evidence="11 12" key="1">
    <citation type="journal article" date="2015" name="Genome Biol. Evol.">
        <title>Comparative Genomics of a Bacterivorous Green Alga Reveals Evolutionary Causalities and Consequences of Phago-Mixotrophic Mode of Nutrition.</title>
        <authorList>
            <person name="Burns J.A."/>
            <person name="Paasch A."/>
            <person name="Narechania A."/>
            <person name="Kim E."/>
        </authorList>
    </citation>
    <scope>NUCLEOTIDE SEQUENCE [LARGE SCALE GENOMIC DNA]</scope>
    <source>
        <strain evidence="11 12">PLY_AMNH</strain>
    </source>
</reference>
<dbReference type="Pfam" id="PF00514">
    <property type="entry name" value="Arm"/>
    <property type="match status" value="1"/>
</dbReference>
<dbReference type="EMBL" id="LGRX02024567">
    <property type="protein sequence ID" value="KAK3253913.1"/>
    <property type="molecule type" value="Genomic_DNA"/>
</dbReference>
<keyword evidence="3" id="KW-0926">Vacuole</keyword>
<name>A0AAE0F6U3_9CHLO</name>
<keyword evidence="12" id="KW-1185">Reference proteome</keyword>
<dbReference type="SUPFAM" id="SSF48371">
    <property type="entry name" value="ARM repeat"/>
    <property type="match status" value="1"/>
</dbReference>
<comment type="subcellular location">
    <subcellularLocation>
        <location evidence="1">Vacuole membrane</location>
        <topology evidence="1">Lipid-anchor</topology>
    </subcellularLocation>
</comment>
<evidence type="ECO:0000256" key="2">
    <source>
        <dbReference type="ARBA" id="ARBA00005462"/>
    </source>
</evidence>
<protein>
    <recommendedName>
        <fullName evidence="7">Vacuolar protein 8</fullName>
    </recommendedName>
</protein>
<organism evidence="11 12">
    <name type="scientific">Cymbomonas tetramitiformis</name>
    <dbReference type="NCBI Taxonomy" id="36881"/>
    <lineage>
        <taxon>Eukaryota</taxon>
        <taxon>Viridiplantae</taxon>
        <taxon>Chlorophyta</taxon>
        <taxon>Pyramimonadophyceae</taxon>
        <taxon>Pyramimonadales</taxon>
        <taxon>Pyramimonadaceae</taxon>
        <taxon>Cymbomonas</taxon>
    </lineage>
</organism>
<gene>
    <name evidence="11" type="ORF">CYMTET_36860</name>
</gene>
<evidence type="ECO:0000256" key="7">
    <source>
        <dbReference type="ARBA" id="ARBA00026209"/>
    </source>
</evidence>
<evidence type="ECO:0000259" key="10">
    <source>
        <dbReference type="PROSITE" id="PS50835"/>
    </source>
</evidence>